<dbReference type="EMBL" id="AOSK01000099">
    <property type="protein sequence ID" value="EYD74903.1"/>
    <property type="molecule type" value="Genomic_DNA"/>
</dbReference>
<dbReference type="AlphaFoldDB" id="A0A017HL45"/>
<keyword evidence="1" id="KW-1133">Transmembrane helix</keyword>
<evidence type="ECO:0000313" key="2">
    <source>
        <dbReference type="EMBL" id="EYD74903.1"/>
    </source>
</evidence>
<reference evidence="2 3" key="1">
    <citation type="submission" date="2013-02" db="EMBL/GenBank/DDBJ databases">
        <authorList>
            <person name="Fiebig A."/>
            <person name="Goeker M."/>
            <person name="Klenk H.-P.P."/>
        </authorList>
    </citation>
    <scope>NUCLEOTIDE SEQUENCE [LARGE SCALE GENOMIC DNA]</scope>
    <source>
        <strain evidence="2 3">DSM 19309</strain>
    </source>
</reference>
<gene>
    <name evidence="2" type="ORF">Rumeso_03544</name>
</gene>
<feature type="transmembrane region" description="Helical" evidence="1">
    <location>
        <begin position="71"/>
        <end position="90"/>
    </location>
</feature>
<evidence type="ECO:0008006" key="4">
    <source>
        <dbReference type="Google" id="ProtNLM"/>
    </source>
</evidence>
<dbReference type="RefSeq" id="WP_037279673.1">
    <property type="nucleotide sequence ID" value="NZ_KK088563.1"/>
</dbReference>
<dbReference type="Proteomes" id="UP000019666">
    <property type="component" value="Unassembled WGS sequence"/>
</dbReference>
<organism evidence="2 3">
    <name type="scientific">Rubellimicrobium mesophilum DSM 19309</name>
    <dbReference type="NCBI Taxonomy" id="442562"/>
    <lineage>
        <taxon>Bacteria</taxon>
        <taxon>Pseudomonadati</taxon>
        <taxon>Pseudomonadota</taxon>
        <taxon>Alphaproteobacteria</taxon>
        <taxon>Rhodobacterales</taxon>
        <taxon>Roseobacteraceae</taxon>
        <taxon>Rubellimicrobium</taxon>
    </lineage>
</organism>
<keyword evidence="1" id="KW-0472">Membrane</keyword>
<protein>
    <recommendedName>
        <fullName evidence="4">DUF4405 domain-containing protein</fullName>
    </recommendedName>
</protein>
<dbReference type="HOGENOM" id="CLU_125927_0_0_5"/>
<proteinExistence type="predicted"/>
<keyword evidence="3" id="KW-1185">Reference proteome</keyword>
<keyword evidence="1" id="KW-0812">Transmembrane</keyword>
<feature type="transmembrane region" description="Helical" evidence="1">
    <location>
        <begin position="12"/>
        <end position="36"/>
    </location>
</feature>
<feature type="transmembrane region" description="Helical" evidence="1">
    <location>
        <begin position="42"/>
        <end position="59"/>
    </location>
</feature>
<evidence type="ECO:0000256" key="1">
    <source>
        <dbReference type="SAM" id="Phobius"/>
    </source>
</evidence>
<dbReference type="OrthoDB" id="5339490at2"/>
<accession>A0A017HL45</accession>
<name>A0A017HL45_9RHOB</name>
<sequence length="167" mass="17243">MPRLLQRYATPAITGLFLVSLISGIALFVGVGQGLFHEMHEILSVALVVPFALHVWKNWRSLTNYLGRAPMTVALALSAAVAVAFAFAGASEGQAGGPPQFAFASEVLTHTVAEVAPVVDATPDELVARLTEAGFAVTGPEQTLSDIAAASGEDQFALVAALMPAAG</sequence>
<comment type="caution">
    <text evidence="2">The sequence shown here is derived from an EMBL/GenBank/DDBJ whole genome shotgun (WGS) entry which is preliminary data.</text>
</comment>
<evidence type="ECO:0000313" key="3">
    <source>
        <dbReference type="Proteomes" id="UP000019666"/>
    </source>
</evidence>
<dbReference type="PATRIC" id="fig|442562.3.peg.3489"/>
<dbReference type="STRING" id="442562.Rumeso_03544"/>